<dbReference type="Proteomes" id="UP000054928">
    <property type="component" value="Unassembled WGS sequence"/>
</dbReference>
<name>A0A0P1AN29_PLAHL</name>
<dbReference type="AlphaFoldDB" id="A0A0P1AN29"/>
<dbReference type="RefSeq" id="XP_024578858.1">
    <property type="nucleotide sequence ID" value="XM_024728375.1"/>
</dbReference>
<keyword evidence="3" id="KW-1185">Reference proteome</keyword>
<evidence type="ECO:0000313" key="3">
    <source>
        <dbReference type="Proteomes" id="UP000054928"/>
    </source>
</evidence>
<keyword evidence="1" id="KW-0732">Signal</keyword>
<sequence length="106" mass="11264">MGRYTFVAVAIAFCANIKSANAADDIDVLYHQPTISDGLNDENEVRTIMTGLLRGSIKTANCKSDFDESLEERGFSSSELARTNLVAISSGGGGVTHGQPKVPQKS</sequence>
<feature type="signal peptide" evidence="1">
    <location>
        <begin position="1"/>
        <end position="22"/>
    </location>
</feature>
<feature type="chain" id="PRO_5006058790" evidence="1">
    <location>
        <begin position="23"/>
        <end position="106"/>
    </location>
</feature>
<dbReference type="GeneID" id="36407814"/>
<proteinExistence type="predicted"/>
<reference evidence="3" key="1">
    <citation type="submission" date="2014-09" db="EMBL/GenBank/DDBJ databases">
        <authorList>
            <person name="Sharma Rahul"/>
            <person name="Thines Marco"/>
        </authorList>
    </citation>
    <scope>NUCLEOTIDE SEQUENCE [LARGE SCALE GENOMIC DNA]</scope>
</reference>
<evidence type="ECO:0000313" key="2">
    <source>
        <dbReference type="EMBL" id="CEG42489.1"/>
    </source>
</evidence>
<organism evidence="2 3">
    <name type="scientific">Plasmopara halstedii</name>
    <name type="common">Downy mildew of sunflower</name>
    <dbReference type="NCBI Taxonomy" id="4781"/>
    <lineage>
        <taxon>Eukaryota</taxon>
        <taxon>Sar</taxon>
        <taxon>Stramenopiles</taxon>
        <taxon>Oomycota</taxon>
        <taxon>Peronosporomycetes</taxon>
        <taxon>Peronosporales</taxon>
        <taxon>Peronosporaceae</taxon>
        <taxon>Plasmopara</taxon>
    </lineage>
</organism>
<dbReference type="EMBL" id="CCYD01000645">
    <property type="protein sequence ID" value="CEG42489.1"/>
    <property type="molecule type" value="Genomic_DNA"/>
</dbReference>
<protein>
    <submittedName>
        <fullName evidence="2">RxLR-like protein</fullName>
    </submittedName>
</protein>
<evidence type="ECO:0000256" key="1">
    <source>
        <dbReference type="SAM" id="SignalP"/>
    </source>
</evidence>
<accession>A0A0P1AN29</accession>